<feature type="region of interest" description="Disordered" evidence="1">
    <location>
        <begin position="9"/>
        <end position="38"/>
    </location>
</feature>
<dbReference type="AlphaFoldDB" id="A0A836GN90"/>
<evidence type="ECO:0008006" key="5">
    <source>
        <dbReference type="Google" id="ProtNLM"/>
    </source>
</evidence>
<keyword evidence="2" id="KW-0812">Transmembrane</keyword>
<organism evidence="3 4">
    <name type="scientific">Leishmania martiniquensis</name>
    <dbReference type="NCBI Taxonomy" id="1580590"/>
    <lineage>
        <taxon>Eukaryota</taxon>
        <taxon>Discoba</taxon>
        <taxon>Euglenozoa</taxon>
        <taxon>Kinetoplastea</taxon>
        <taxon>Metakinetoplastina</taxon>
        <taxon>Trypanosomatida</taxon>
        <taxon>Trypanosomatidae</taxon>
        <taxon>Leishmaniinae</taxon>
        <taxon>Leishmania</taxon>
    </lineage>
</organism>
<dbReference type="EMBL" id="JAFEUZ010000035">
    <property type="protein sequence ID" value="KAG5466953.1"/>
    <property type="molecule type" value="Genomic_DNA"/>
</dbReference>
<gene>
    <name evidence="3" type="ORF">LSCM1_01131</name>
</gene>
<dbReference type="OrthoDB" id="277282at2759"/>
<feature type="transmembrane region" description="Helical" evidence="2">
    <location>
        <begin position="215"/>
        <end position="237"/>
    </location>
</feature>
<evidence type="ECO:0000256" key="2">
    <source>
        <dbReference type="SAM" id="Phobius"/>
    </source>
</evidence>
<reference evidence="4" key="1">
    <citation type="journal article" date="2021" name="Microbiol. Resour. Announc.">
        <title>LGAAP: Leishmaniinae Genome Assembly and Annotation Pipeline.</title>
        <authorList>
            <person name="Almutairi H."/>
            <person name="Urbaniak M.D."/>
            <person name="Bates M.D."/>
            <person name="Jariyapan N."/>
            <person name="Kwakye-Nuako G."/>
            <person name="Thomaz-Soccol V."/>
            <person name="Al-Salem W.S."/>
            <person name="Dillon R.J."/>
            <person name="Bates P.A."/>
            <person name="Gatherer D."/>
        </authorList>
    </citation>
    <scope>NUCLEOTIDE SEQUENCE [LARGE SCALE GENOMIC DNA]</scope>
</reference>
<feature type="region of interest" description="Disordered" evidence="1">
    <location>
        <begin position="52"/>
        <end position="79"/>
    </location>
</feature>
<dbReference type="SMR" id="A0A836GN90"/>
<dbReference type="GeneID" id="92511268"/>
<keyword evidence="2" id="KW-0472">Membrane</keyword>
<evidence type="ECO:0000313" key="3">
    <source>
        <dbReference type="EMBL" id="KAG5466953.1"/>
    </source>
</evidence>
<name>A0A836GN90_9TRYP</name>
<dbReference type="KEGG" id="lmat:92511268"/>
<dbReference type="RefSeq" id="XP_067174861.1">
    <property type="nucleotide sequence ID" value="XM_067318756.1"/>
</dbReference>
<reference evidence="4" key="2">
    <citation type="journal article" date="2021" name="Sci. Data">
        <title>Chromosome-scale genome sequencing, assembly and annotation of six genomes from subfamily Leishmaniinae.</title>
        <authorList>
            <person name="Almutairi H."/>
            <person name="Urbaniak M.D."/>
            <person name="Bates M.D."/>
            <person name="Jariyapan N."/>
            <person name="Kwakye-Nuako G."/>
            <person name="Thomaz Soccol V."/>
            <person name="Al-Salem W.S."/>
            <person name="Dillon R.J."/>
            <person name="Bates P.A."/>
            <person name="Gatherer D."/>
        </authorList>
    </citation>
    <scope>NUCLEOTIDE SEQUENCE [LARGE SCALE GENOMIC DNA]</scope>
</reference>
<evidence type="ECO:0000256" key="1">
    <source>
        <dbReference type="SAM" id="MobiDB-lite"/>
    </source>
</evidence>
<comment type="caution">
    <text evidence="3">The sequence shown here is derived from an EMBL/GenBank/DDBJ whole genome shotgun (WGS) entry which is preliminary data.</text>
</comment>
<sequence length="340" mass="38534">MVFWWPFQRGGQAAPSGGAPPSSFSDEGGEAKVPRSQSLLDIESFNDMAMRSDRRFGDNSSPYSQLDRMRDEQKIRRHGDGRALSMDVESVDMLVNRYEEEFREADAHMKARKAQRSLLQRYDYANDRRYQQWAREQKEVQEKLKIHWLDWMIDQPSYCLVYFLRVCTSAGFCFGAGRTAYLYRTMDKTYAKLNGVTLGSVAFQEITTSVAKSGAIALMGTIGMPVGDALMSLCMMLSTGDVSSPQRTWWHILNSGLCAGFLGGVAYVGLNYKQLTSWGVRALLLLSSGSGAAAGLYLGYFVYRPYAAQRIHALYDPYWRPWHIRHERNVGPANVRGRYL</sequence>
<proteinExistence type="predicted"/>
<feature type="transmembrane region" description="Helical" evidence="2">
    <location>
        <begin position="282"/>
        <end position="303"/>
    </location>
</feature>
<keyword evidence="2" id="KW-1133">Transmembrane helix</keyword>
<feature type="compositionally biased region" description="Low complexity" evidence="1">
    <location>
        <begin position="10"/>
        <end position="23"/>
    </location>
</feature>
<protein>
    <recommendedName>
        <fullName evidence="5">Transmembrane protein</fullName>
    </recommendedName>
</protein>
<accession>A0A836GN90</accession>
<dbReference type="Proteomes" id="UP000673552">
    <property type="component" value="Unassembled WGS sequence"/>
</dbReference>
<evidence type="ECO:0000313" key="4">
    <source>
        <dbReference type="Proteomes" id="UP000673552"/>
    </source>
</evidence>
<feature type="transmembrane region" description="Helical" evidence="2">
    <location>
        <begin position="249"/>
        <end position="270"/>
    </location>
</feature>
<feature type="compositionally biased region" description="Basic and acidic residues" evidence="1">
    <location>
        <begin position="67"/>
        <end position="79"/>
    </location>
</feature>
<keyword evidence="4" id="KW-1185">Reference proteome</keyword>